<evidence type="ECO:0000259" key="8">
    <source>
        <dbReference type="Pfam" id="PF22290"/>
    </source>
</evidence>
<evidence type="ECO:0000256" key="5">
    <source>
        <dbReference type="ARBA" id="ARBA00023004"/>
    </source>
</evidence>
<feature type="domain" description="Dimethylamine monooxygenase subunit DmmA-like C-terminal" evidence="7">
    <location>
        <begin position="147"/>
        <end position="190"/>
    </location>
</feature>
<comment type="caution">
    <text evidence="9">The sequence shown here is derived from an EMBL/GenBank/DDBJ whole genome shotgun (WGS) entry which is preliminary data.</text>
</comment>
<keyword evidence="1" id="KW-0285">Flavoprotein</keyword>
<dbReference type="GO" id="GO:0046872">
    <property type="term" value="F:metal ion binding"/>
    <property type="evidence" value="ECO:0007669"/>
    <property type="project" value="UniProtKB-KW"/>
</dbReference>
<evidence type="ECO:0000256" key="1">
    <source>
        <dbReference type="ARBA" id="ARBA00022630"/>
    </source>
</evidence>
<keyword evidence="6" id="KW-0411">Iron-sulfur</keyword>
<dbReference type="Pfam" id="PF22290">
    <property type="entry name" value="DmmA-like_N"/>
    <property type="match status" value="1"/>
</dbReference>
<keyword evidence="2" id="KW-0001">2Fe-2S</keyword>
<dbReference type="InterPro" id="IPR048037">
    <property type="entry name" value="DmmA-like_C"/>
</dbReference>
<evidence type="ECO:0000313" key="10">
    <source>
        <dbReference type="Proteomes" id="UP000316225"/>
    </source>
</evidence>
<dbReference type="Proteomes" id="UP000316225">
    <property type="component" value="Unassembled WGS sequence"/>
</dbReference>
<keyword evidence="10" id="KW-1185">Reference proteome</keyword>
<dbReference type="Pfam" id="PF22289">
    <property type="entry name" value="DmmA-like_C"/>
    <property type="match status" value="1"/>
</dbReference>
<dbReference type="GO" id="GO:0016491">
    <property type="term" value="F:oxidoreductase activity"/>
    <property type="evidence" value="ECO:0007669"/>
    <property type="project" value="UniProtKB-KW"/>
</dbReference>
<dbReference type="NCBIfam" id="NF041259">
    <property type="entry name" value="mono_DmmA_fam"/>
    <property type="match status" value="1"/>
</dbReference>
<protein>
    <submittedName>
        <fullName evidence="9">Uncharacterized protein</fullName>
    </submittedName>
</protein>
<evidence type="ECO:0000313" key="9">
    <source>
        <dbReference type="EMBL" id="TWI38300.1"/>
    </source>
</evidence>
<proteinExistence type="predicted"/>
<gene>
    <name evidence="9" type="ORF">IQ24_00439</name>
</gene>
<evidence type="ECO:0000256" key="3">
    <source>
        <dbReference type="ARBA" id="ARBA00022723"/>
    </source>
</evidence>
<evidence type="ECO:0000256" key="6">
    <source>
        <dbReference type="ARBA" id="ARBA00023014"/>
    </source>
</evidence>
<dbReference type="GO" id="GO:0051537">
    <property type="term" value="F:2 iron, 2 sulfur cluster binding"/>
    <property type="evidence" value="ECO:0007669"/>
    <property type="project" value="UniProtKB-KW"/>
</dbReference>
<keyword evidence="3" id="KW-0479">Metal-binding</keyword>
<evidence type="ECO:0000259" key="7">
    <source>
        <dbReference type="Pfam" id="PF22289"/>
    </source>
</evidence>
<sequence>MKMTTTKFEPSITTRPVYGILEPQQGSAHLMIADGEGAGAILDLFARAGQQGIDLRPSTHLIYVTAANGTDLSDELSRLGVAKFYHGPTLAAAMSRITKALTDASMGLQIYLAGTESLIGVAQSEAMKAGFPHDGMQTEHRGSLARRVQCVHCKGITENVKTDPYVCSHCGLSLYVRDHYSRRIAAFQGVNIDAEDPGQVPDMVEKFT</sequence>
<dbReference type="AlphaFoldDB" id="A0A562P240"/>
<name>A0A562P240_9RHOB</name>
<keyword evidence="4" id="KW-0560">Oxidoreductase</keyword>
<organism evidence="9 10">
    <name type="scientific">Paracoccus sulfuroxidans</name>
    <dbReference type="NCBI Taxonomy" id="384678"/>
    <lineage>
        <taxon>Bacteria</taxon>
        <taxon>Pseudomonadati</taxon>
        <taxon>Pseudomonadota</taxon>
        <taxon>Alphaproteobacteria</taxon>
        <taxon>Rhodobacterales</taxon>
        <taxon>Paracoccaceae</taxon>
        <taxon>Paracoccus</taxon>
    </lineage>
</organism>
<accession>A0A562P240</accession>
<keyword evidence="5" id="KW-0408">Iron</keyword>
<evidence type="ECO:0000256" key="2">
    <source>
        <dbReference type="ARBA" id="ARBA00022714"/>
    </source>
</evidence>
<evidence type="ECO:0000256" key="4">
    <source>
        <dbReference type="ARBA" id="ARBA00023002"/>
    </source>
</evidence>
<reference evidence="9 10" key="1">
    <citation type="journal article" date="2015" name="Stand. Genomic Sci.">
        <title>Genomic Encyclopedia of Bacterial and Archaeal Type Strains, Phase III: the genomes of soil and plant-associated and newly described type strains.</title>
        <authorList>
            <person name="Whitman W.B."/>
            <person name="Woyke T."/>
            <person name="Klenk H.P."/>
            <person name="Zhou Y."/>
            <person name="Lilburn T.G."/>
            <person name="Beck B.J."/>
            <person name="De Vos P."/>
            <person name="Vandamme P."/>
            <person name="Eisen J.A."/>
            <person name="Garrity G."/>
            <person name="Hugenholtz P."/>
            <person name="Kyrpides N.C."/>
        </authorList>
    </citation>
    <scope>NUCLEOTIDE SEQUENCE [LARGE SCALE GENOMIC DNA]</scope>
    <source>
        <strain evidence="9 10">CGMCC 1.5364</strain>
    </source>
</reference>
<dbReference type="InterPro" id="IPR054582">
    <property type="entry name" value="DmmA-like_N"/>
</dbReference>
<dbReference type="EMBL" id="VLKU01000001">
    <property type="protein sequence ID" value="TWI38300.1"/>
    <property type="molecule type" value="Genomic_DNA"/>
</dbReference>
<feature type="domain" description="Dimethylamine monooxygenase subunit DmmA-like N-terminal" evidence="8">
    <location>
        <begin position="11"/>
        <end position="134"/>
    </location>
</feature>